<organism evidence="2">
    <name type="scientific">Phenylobacterium glaciei</name>
    <dbReference type="NCBI Taxonomy" id="2803784"/>
    <lineage>
        <taxon>Bacteria</taxon>
        <taxon>Pseudomonadati</taxon>
        <taxon>Pseudomonadota</taxon>
        <taxon>Alphaproteobacteria</taxon>
        <taxon>Caulobacterales</taxon>
        <taxon>Caulobacteraceae</taxon>
        <taxon>Phenylobacterium</taxon>
    </lineage>
</organism>
<dbReference type="GO" id="GO:0005506">
    <property type="term" value="F:iron ion binding"/>
    <property type="evidence" value="ECO:0007669"/>
    <property type="project" value="InterPro"/>
</dbReference>
<dbReference type="GO" id="GO:0020037">
    <property type="term" value="F:heme binding"/>
    <property type="evidence" value="ECO:0007669"/>
    <property type="project" value="InterPro"/>
</dbReference>
<dbReference type="Gene3D" id="1.10.630.10">
    <property type="entry name" value="Cytochrome P450"/>
    <property type="match status" value="1"/>
</dbReference>
<evidence type="ECO:0000313" key="2">
    <source>
        <dbReference type="EMBL" id="QQZ50480.1"/>
    </source>
</evidence>
<feature type="region of interest" description="Disordered" evidence="1">
    <location>
        <begin position="102"/>
        <end position="129"/>
    </location>
</feature>
<dbReference type="InterPro" id="IPR036396">
    <property type="entry name" value="Cyt_P450_sf"/>
</dbReference>
<proteinExistence type="predicted"/>
<dbReference type="AlphaFoldDB" id="A0A974S7Y8"/>
<dbReference type="SUPFAM" id="SSF48264">
    <property type="entry name" value="Cytochrome P450"/>
    <property type="match status" value="1"/>
</dbReference>
<reference evidence="2" key="1">
    <citation type="submission" date="2021-01" db="EMBL/GenBank/DDBJ databases">
        <title>Genome sequence of Phenylobacterium sp. 20VBR1 isolated from a valley glaceir, Ny-Alesund, Svalbard.</title>
        <authorList>
            <person name="Thomas F.A."/>
            <person name="Krishnan K.P."/>
            <person name="Sinha R.K."/>
        </authorList>
    </citation>
    <scope>NUCLEOTIDE SEQUENCE</scope>
    <source>
        <strain evidence="2">20VBR1</strain>
    </source>
</reference>
<protein>
    <submittedName>
        <fullName evidence="2">Cytochrome P450</fullName>
    </submittedName>
</protein>
<evidence type="ECO:0000256" key="1">
    <source>
        <dbReference type="SAM" id="MobiDB-lite"/>
    </source>
</evidence>
<accession>A0A974S7Y8</accession>
<gene>
    <name evidence="2" type="ORF">JKL49_02380</name>
</gene>
<sequence length="129" mass="14278">MAASALAFRTRWDQQPEGAEIEVAEAMTDLTLEIIARTMFSTDGASVSATVRHSMEGAMAELNMNLLDILPVIGDVRFRAREKRIAAVFAEMDADIARMIEDRKANPTDGPQDLLSRLIEARDSEGVRR</sequence>
<dbReference type="EMBL" id="CP068570">
    <property type="protein sequence ID" value="QQZ50480.1"/>
    <property type="molecule type" value="Genomic_DNA"/>
</dbReference>
<feature type="compositionally biased region" description="Basic and acidic residues" evidence="1">
    <location>
        <begin position="119"/>
        <end position="129"/>
    </location>
</feature>
<name>A0A974S7Y8_9CAUL</name>
<dbReference type="GO" id="GO:0004497">
    <property type="term" value="F:monooxygenase activity"/>
    <property type="evidence" value="ECO:0007669"/>
    <property type="project" value="InterPro"/>
</dbReference>
<dbReference type="GO" id="GO:0016705">
    <property type="term" value="F:oxidoreductase activity, acting on paired donors, with incorporation or reduction of molecular oxygen"/>
    <property type="evidence" value="ECO:0007669"/>
    <property type="project" value="InterPro"/>
</dbReference>